<organism evidence="1 2">
    <name type="scientific">Apolygus lucorum</name>
    <name type="common">Small green plant bug</name>
    <name type="synonym">Lygocoris lucorum</name>
    <dbReference type="NCBI Taxonomy" id="248454"/>
    <lineage>
        <taxon>Eukaryota</taxon>
        <taxon>Metazoa</taxon>
        <taxon>Ecdysozoa</taxon>
        <taxon>Arthropoda</taxon>
        <taxon>Hexapoda</taxon>
        <taxon>Insecta</taxon>
        <taxon>Pterygota</taxon>
        <taxon>Neoptera</taxon>
        <taxon>Paraneoptera</taxon>
        <taxon>Hemiptera</taxon>
        <taxon>Heteroptera</taxon>
        <taxon>Panheteroptera</taxon>
        <taxon>Cimicomorpha</taxon>
        <taxon>Miridae</taxon>
        <taxon>Mirini</taxon>
        <taxon>Apolygus</taxon>
    </lineage>
</organism>
<sequence>MQQCLLLHKLSNSGHILPGSVIMADSDSELALSSELDEEDEQVPDLPYPGFVQISLKYLDQTSRPRNWCLFMITNPYPFQYDNNSC</sequence>
<evidence type="ECO:0000313" key="2">
    <source>
        <dbReference type="Proteomes" id="UP000466442"/>
    </source>
</evidence>
<dbReference type="OrthoDB" id="8195947at2759"/>
<protein>
    <submittedName>
        <fullName evidence="1">Uncharacterized protein</fullName>
    </submittedName>
</protein>
<comment type="caution">
    <text evidence="1">The sequence shown here is derived from an EMBL/GenBank/DDBJ whole genome shotgun (WGS) entry which is preliminary data.</text>
</comment>
<dbReference type="EMBL" id="WIXP02000015">
    <property type="protein sequence ID" value="KAF6199051.1"/>
    <property type="molecule type" value="Genomic_DNA"/>
</dbReference>
<keyword evidence="2" id="KW-1185">Reference proteome</keyword>
<dbReference type="AlphaFoldDB" id="A0A8S9WSG2"/>
<accession>A0A8S9WSG2</accession>
<dbReference type="Proteomes" id="UP000466442">
    <property type="component" value="Unassembled WGS sequence"/>
</dbReference>
<reference evidence="1" key="1">
    <citation type="journal article" date="2021" name="Mol. Ecol. Resour.">
        <title>Apolygus lucorum genome provides insights into omnivorousness and mesophyll feeding.</title>
        <authorList>
            <person name="Liu Y."/>
            <person name="Liu H."/>
            <person name="Wang H."/>
            <person name="Huang T."/>
            <person name="Liu B."/>
            <person name="Yang B."/>
            <person name="Yin L."/>
            <person name="Li B."/>
            <person name="Zhang Y."/>
            <person name="Zhang S."/>
            <person name="Jiang F."/>
            <person name="Zhang X."/>
            <person name="Ren Y."/>
            <person name="Wang B."/>
            <person name="Wang S."/>
            <person name="Lu Y."/>
            <person name="Wu K."/>
            <person name="Fan W."/>
            <person name="Wang G."/>
        </authorList>
    </citation>
    <scope>NUCLEOTIDE SEQUENCE</scope>
    <source>
        <strain evidence="1">12Hb</strain>
    </source>
</reference>
<name>A0A8S9WSG2_APOLU</name>
<gene>
    <name evidence="1" type="ORF">GE061_007076</name>
</gene>
<evidence type="ECO:0000313" key="1">
    <source>
        <dbReference type="EMBL" id="KAF6199051.1"/>
    </source>
</evidence>
<proteinExistence type="predicted"/>